<name>A0A3B1D364_9ZZZZ</name>
<gene>
    <name evidence="1" type="ORF">MNBD_PLANCTO02-1297</name>
</gene>
<dbReference type="EMBL" id="UOGL01000112">
    <property type="protein sequence ID" value="VAX37296.1"/>
    <property type="molecule type" value="Genomic_DNA"/>
</dbReference>
<protein>
    <submittedName>
        <fullName evidence="1">Uncharacterized protein</fullName>
    </submittedName>
</protein>
<dbReference type="Gene3D" id="3.40.50.1110">
    <property type="entry name" value="SGNH hydrolase"/>
    <property type="match status" value="1"/>
</dbReference>
<dbReference type="AlphaFoldDB" id="A0A3B1D364"/>
<sequence>MRRFHTICLTLIAVSVLPSLLNGAEVEKKNVPVNMPGAVQLVLPAKIYGVAGVEMNLYFDNVALMLNRRNYLIEVTCKKGSHYQDRWTFTPTEKDIGQYLFLLKIKNTENKIIATAVSQVHIVTTKFEKDRKLSPKTMLIIGDSLTAASHYPQRLIDLAKSRHYPSLHLIGTKGNVRGKPGKMNRHEGYGGWTALRFATLYDEKHPTNRSPFMYKEKGKKPALDFARYCKEQNNGKAPDVVTIFLAPNDIFRATDKTIEQKMKVMLKHYDQLIAMVHKFNPRTKIGVMLPVPPSASQDAFAGYKTTKTRWEYRRHQHLLRTRMIAKYGNRTKENISIVPLAVNLDCVNNYPTKTVAINAHVSTKIKRLSNAVHPAKSGYFQIGDSLYAWLCAESVH</sequence>
<dbReference type="SUPFAM" id="SSF52266">
    <property type="entry name" value="SGNH hydrolase"/>
    <property type="match status" value="1"/>
</dbReference>
<dbReference type="InterPro" id="IPR036514">
    <property type="entry name" value="SGNH_hydro_sf"/>
</dbReference>
<evidence type="ECO:0000313" key="1">
    <source>
        <dbReference type="EMBL" id="VAX37296.1"/>
    </source>
</evidence>
<dbReference type="Pfam" id="PF00657">
    <property type="entry name" value="Lipase_GDSL"/>
    <property type="match status" value="1"/>
</dbReference>
<organism evidence="1">
    <name type="scientific">hydrothermal vent metagenome</name>
    <dbReference type="NCBI Taxonomy" id="652676"/>
    <lineage>
        <taxon>unclassified sequences</taxon>
        <taxon>metagenomes</taxon>
        <taxon>ecological metagenomes</taxon>
    </lineage>
</organism>
<dbReference type="InterPro" id="IPR001087">
    <property type="entry name" value="GDSL"/>
</dbReference>
<dbReference type="CDD" id="cd00229">
    <property type="entry name" value="SGNH_hydrolase"/>
    <property type="match status" value="1"/>
</dbReference>
<reference evidence="1" key="1">
    <citation type="submission" date="2018-06" db="EMBL/GenBank/DDBJ databases">
        <authorList>
            <person name="Zhirakovskaya E."/>
        </authorList>
    </citation>
    <scope>NUCLEOTIDE SEQUENCE</scope>
</reference>
<proteinExistence type="predicted"/>
<accession>A0A3B1D364</accession>